<evidence type="ECO:0000259" key="2">
    <source>
        <dbReference type="PROSITE" id="PS51038"/>
    </source>
</evidence>
<dbReference type="GO" id="GO:0003682">
    <property type="term" value="F:chromatin binding"/>
    <property type="evidence" value="ECO:0007669"/>
    <property type="project" value="InterPro"/>
</dbReference>
<feature type="transmembrane region" description="Helical" evidence="1">
    <location>
        <begin position="6"/>
        <end position="24"/>
    </location>
</feature>
<evidence type="ECO:0000313" key="4">
    <source>
        <dbReference type="Proteomes" id="UP000323506"/>
    </source>
</evidence>
<gene>
    <name evidence="3" type="ORF">ES288_A07G029700v1</name>
</gene>
<dbReference type="SMART" id="SM00439">
    <property type="entry name" value="BAH"/>
    <property type="match status" value="1"/>
</dbReference>
<reference evidence="3 4" key="1">
    <citation type="submission" date="2019-06" db="EMBL/GenBank/DDBJ databases">
        <title>WGS assembly of Gossypium darwinii.</title>
        <authorList>
            <person name="Chen Z.J."/>
            <person name="Sreedasyam A."/>
            <person name="Ando A."/>
            <person name="Song Q."/>
            <person name="De L."/>
            <person name="Hulse-Kemp A."/>
            <person name="Ding M."/>
            <person name="Ye W."/>
            <person name="Kirkbride R."/>
            <person name="Jenkins J."/>
            <person name="Plott C."/>
            <person name="Lovell J."/>
            <person name="Lin Y.-M."/>
            <person name="Vaughn R."/>
            <person name="Liu B."/>
            <person name="Li W."/>
            <person name="Simpson S."/>
            <person name="Scheffler B."/>
            <person name="Saski C."/>
            <person name="Grover C."/>
            <person name="Hu G."/>
            <person name="Conover J."/>
            <person name="Carlson J."/>
            <person name="Shu S."/>
            <person name="Boston L."/>
            <person name="Williams M."/>
            <person name="Peterson D."/>
            <person name="Mcgee K."/>
            <person name="Jones D."/>
            <person name="Wendel J."/>
            <person name="Stelly D."/>
            <person name="Grimwood J."/>
            <person name="Schmutz J."/>
        </authorList>
    </citation>
    <scope>NUCLEOTIDE SEQUENCE [LARGE SCALE GENOMIC DNA]</scope>
    <source>
        <strain evidence="3">1808015.09</strain>
    </source>
</reference>
<dbReference type="Pfam" id="PF01426">
    <property type="entry name" value="BAH"/>
    <property type="match status" value="1"/>
</dbReference>
<dbReference type="EMBL" id="CM017694">
    <property type="protein sequence ID" value="TYH08611.1"/>
    <property type="molecule type" value="Genomic_DNA"/>
</dbReference>
<keyword evidence="4" id="KW-1185">Reference proteome</keyword>
<organism evidence="3 4">
    <name type="scientific">Gossypium darwinii</name>
    <name type="common">Darwin's cotton</name>
    <name type="synonym">Gossypium barbadense var. darwinii</name>
    <dbReference type="NCBI Taxonomy" id="34276"/>
    <lineage>
        <taxon>Eukaryota</taxon>
        <taxon>Viridiplantae</taxon>
        <taxon>Streptophyta</taxon>
        <taxon>Embryophyta</taxon>
        <taxon>Tracheophyta</taxon>
        <taxon>Spermatophyta</taxon>
        <taxon>Magnoliopsida</taxon>
        <taxon>eudicotyledons</taxon>
        <taxon>Gunneridae</taxon>
        <taxon>Pentapetalae</taxon>
        <taxon>rosids</taxon>
        <taxon>malvids</taxon>
        <taxon>Malvales</taxon>
        <taxon>Malvaceae</taxon>
        <taxon>Malvoideae</taxon>
        <taxon>Gossypium</taxon>
    </lineage>
</organism>
<dbReference type="GO" id="GO:0003723">
    <property type="term" value="F:RNA binding"/>
    <property type="evidence" value="ECO:0007669"/>
    <property type="project" value="TreeGrafter"/>
</dbReference>
<dbReference type="InterPro" id="IPR001025">
    <property type="entry name" value="BAH_dom"/>
</dbReference>
<keyword evidence="1" id="KW-1133">Transmembrane helix</keyword>
<proteinExistence type="predicted"/>
<sequence>MKEEDLRLLFSILLLYVFFIILYIRAKHTLPVSCLFTNRCAIQSMAEVENIEFKWGKKRGIGARNRDVQFYESFTYDGLYYTLFDNVYLHKEGQTLPFLGKLIKIWENPDKSKKVKILWFFQPNEISKYLKVELNHPNEVFLASGDGVGLFNINPLEAIVGKCNVVCISKDSRNPQPSDQELQKADFVFCRTFNVKRCIIVDEMDENIAGIDVKFIFNRMGSLKPSSSHNTDVDDKHTSETAMTVNKKVILSNKLNSFETQNFEDRQGEQKPVVEETFATDDRQENVFNYKSASSLKAEENKELKVDEKLKSIEDLGELDERPYQKAKLDSFGKVSDCKNKIDVLIPNIIASEDEPRCATNTNGTSNSSTKLKLGDDELTKPTCKLPNESSSWPSNDIIKTDDKALEVISRPDFEIGVLELSPSFLSFCLSLATWSSNVH</sequence>
<evidence type="ECO:0000313" key="3">
    <source>
        <dbReference type="EMBL" id="TYH08611.1"/>
    </source>
</evidence>
<dbReference type="FunFam" id="2.30.30.490:FF:000017">
    <property type="entry name" value="Bromo-adjacent homology (BAH) domain-containing protein"/>
    <property type="match status" value="1"/>
</dbReference>
<keyword evidence="1" id="KW-0472">Membrane</keyword>
<accession>A0A5D2FS90</accession>
<keyword evidence="1" id="KW-0812">Transmembrane</keyword>
<dbReference type="Proteomes" id="UP000323506">
    <property type="component" value="Chromosome A07"/>
</dbReference>
<dbReference type="Gene3D" id="2.30.30.490">
    <property type="match status" value="1"/>
</dbReference>
<dbReference type="PANTHER" id="PTHR47073">
    <property type="entry name" value="PROTEIN ANTI-SILENCING 1"/>
    <property type="match status" value="1"/>
</dbReference>
<dbReference type="PROSITE" id="PS51038">
    <property type="entry name" value="BAH"/>
    <property type="match status" value="1"/>
</dbReference>
<feature type="domain" description="BAH" evidence="2">
    <location>
        <begin position="79"/>
        <end position="204"/>
    </location>
</feature>
<protein>
    <recommendedName>
        <fullName evidence="2">BAH domain-containing protein</fullName>
    </recommendedName>
</protein>
<evidence type="ECO:0000256" key="1">
    <source>
        <dbReference type="SAM" id="Phobius"/>
    </source>
</evidence>
<dbReference type="PANTHER" id="PTHR47073:SF2">
    <property type="entry name" value="PROTEIN ANTI-SILENCING 1"/>
    <property type="match status" value="1"/>
</dbReference>
<dbReference type="InterPro" id="IPR043151">
    <property type="entry name" value="BAH_sf"/>
</dbReference>
<name>A0A5D2FS90_GOSDA</name>
<dbReference type="AlphaFoldDB" id="A0A5D2FS90"/>